<dbReference type="Pfam" id="PF07683">
    <property type="entry name" value="CobW_C"/>
    <property type="match status" value="1"/>
</dbReference>
<protein>
    <submittedName>
        <fullName evidence="3">Zinc-regulated GTPase metalloprotein activator 1</fullName>
    </submittedName>
</protein>
<dbReference type="InterPro" id="IPR003495">
    <property type="entry name" value="CobW/HypB/UreG_nucleotide-bd"/>
</dbReference>
<organism evidence="3 4">
    <name type="scientific">[Candida] anglica</name>
    <dbReference type="NCBI Taxonomy" id="148631"/>
    <lineage>
        <taxon>Eukaryota</taxon>
        <taxon>Fungi</taxon>
        <taxon>Dikarya</taxon>
        <taxon>Ascomycota</taxon>
        <taxon>Saccharomycotina</taxon>
        <taxon>Pichiomycetes</taxon>
        <taxon>Debaryomycetaceae</taxon>
        <taxon>Kurtzmaniella</taxon>
    </lineage>
</organism>
<sequence length="415" mass="45822">MDTYEIDIPDLVVELPADGVITTRKEVVSEKIDSTKLDGKDDEPIKKIPITIITGYLGSGKSTLLDYIGKHSDRRLAIILNEFGDSSAIEKAVTIKDAQSQDSVQEWLDLGNGCLCCTVKDNGVTAIEQLVENSRGKIDYILLETTGVADPAPIAKMFWLDDGLASSVYIDGVVTVVDSENILKCLDDVGGHWHRENKHVLESQSTNVEDLTETELANERERLEEGISTAHLQIALADTILLNKVDRVGKKEDGDDLATIEKRIRAINSTCPIYPTSFGDIGLDKILDLHAFEASLDKFTNSVNYAHDSTYHDGNIGTVTLTFPFFQDASGFSKIESFLQYILWESVANGKSIEIHRVKGVLVHDDDVRVVQGVRDTYEIIEGGTLVEGITENKLVFIGKSLIETDLQTELSKYI</sequence>
<dbReference type="InterPro" id="IPR051316">
    <property type="entry name" value="Zinc-reg_GTPase_activator"/>
</dbReference>
<feature type="domain" description="CobW/HypB/UreG nucleotide-binding" evidence="1">
    <location>
        <begin position="49"/>
        <end position="272"/>
    </location>
</feature>
<dbReference type="SUPFAM" id="SSF52540">
    <property type="entry name" value="P-loop containing nucleoside triphosphate hydrolases"/>
    <property type="match status" value="1"/>
</dbReference>
<feature type="domain" description="CobW C-terminal" evidence="2">
    <location>
        <begin position="348"/>
        <end position="413"/>
    </location>
</feature>
<keyword evidence="4" id="KW-1185">Reference proteome</keyword>
<evidence type="ECO:0000259" key="2">
    <source>
        <dbReference type="Pfam" id="PF07683"/>
    </source>
</evidence>
<dbReference type="PANTHER" id="PTHR13748">
    <property type="entry name" value="COBW-RELATED"/>
    <property type="match status" value="1"/>
</dbReference>
<dbReference type="Pfam" id="PF02492">
    <property type="entry name" value="cobW"/>
    <property type="match status" value="1"/>
</dbReference>
<accession>A0ABP0EJ10</accession>
<evidence type="ECO:0000313" key="4">
    <source>
        <dbReference type="Proteomes" id="UP001497600"/>
    </source>
</evidence>
<name>A0ABP0EJ10_9ASCO</name>
<evidence type="ECO:0000313" key="3">
    <source>
        <dbReference type="EMBL" id="CAK7920265.1"/>
    </source>
</evidence>
<dbReference type="EMBL" id="OZ004260">
    <property type="protein sequence ID" value="CAK7920265.1"/>
    <property type="molecule type" value="Genomic_DNA"/>
</dbReference>
<dbReference type="InterPro" id="IPR027417">
    <property type="entry name" value="P-loop_NTPase"/>
</dbReference>
<dbReference type="SUPFAM" id="SSF90002">
    <property type="entry name" value="Hypothetical protein YjiA, C-terminal domain"/>
    <property type="match status" value="1"/>
</dbReference>
<dbReference type="Proteomes" id="UP001497600">
    <property type="component" value="Chromosome H"/>
</dbReference>
<reference evidence="3 4" key="1">
    <citation type="submission" date="2024-01" db="EMBL/GenBank/DDBJ databases">
        <authorList>
            <consortium name="Genoscope - CEA"/>
            <person name="William W."/>
        </authorList>
    </citation>
    <scope>NUCLEOTIDE SEQUENCE [LARGE SCALE GENOMIC DNA]</scope>
    <source>
        <strain evidence="3 4">29B2s-10</strain>
    </source>
</reference>
<gene>
    <name evidence="3" type="primary">ZNG1</name>
    <name evidence="3" type="ORF">CAAN4_H00518</name>
</gene>
<dbReference type="PANTHER" id="PTHR13748:SF31">
    <property type="entry name" value="ZINC-REGULATED GTPASE METALLOPROTEIN ACTIVATOR 1A-RELATED"/>
    <property type="match status" value="1"/>
</dbReference>
<dbReference type="InterPro" id="IPR011629">
    <property type="entry name" value="CobW-like_C"/>
</dbReference>
<dbReference type="CDD" id="cd03112">
    <property type="entry name" value="CobW-like"/>
    <property type="match status" value="1"/>
</dbReference>
<proteinExistence type="predicted"/>
<evidence type="ECO:0000259" key="1">
    <source>
        <dbReference type="Pfam" id="PF02492"/>
    </source>
</evidence>
<dbReference type="Gene3D" id="3.40.50.300">
    <property type="entry name" value="P-loop containing nucleotide triphosphate hydrolases"/>
    <property type="match status" value="1"/>
</dbReference>